<dbReference type="Gene3D" id="2.70.170.10">
    <property type="entry name" value="Neurotransmitter-gated ion-channel ligand-binding domain"/>
    <property type="match status" value="1"/>
</dbReference>
<dbReference type="CDD" id="cd19051">
    <property type="entry name" value="LGIC_TM_cation"/>
    <property type="match status" value="1"/>
</dbReference>
<dbReference type="Gene3D" id="1.20.58.390">
    <property type="entry name" value="Neurotransmitter-gated ion-channel transmembrane domain"/>
    <property type="match status" value="1"/>
</dbReference>
<dbReference type="PRINTS" id="PR00252">
    <property type="entry name" value="NRIONCHANNEL"/>
</dbReference>
<evidence type="ECO:0000259" key="17">
    <source>
        <dbReference type="Pfam" id="PF02932"/>
    </source>
</evidence>
<keyword evidence="8 15" id="KW-0472">Membrane</keyword>
<comment type="caution">
    <text evidence="18">The sequence shown here is derived from an EMBL/GenBank/DDBJ whole genome shotgun (WGS) entry which is preliminary data.</text>
</comment>
<evidence type="ECO:0000256" key="7">
    <source>
        <dbReference type="ARBA" id="ARBA00023065"/>
    </source>
</evidence>
<evidence type="ECO:0000256" key="13">
    <source>
        <dbReference type="ARBA" id="ARBA00023303"/>
    </source>
</evidence>
<dbReference type="InterPro" id="IPR006029">
    <property type="entry name" value="Neurotrans-gated_channel_TM"/>
</dbReference>
<keyword evidence="2 15" id="KW-0813">Transport</keyword>
<dbReference type="InterPro" id="IPR038050">
    <property type="entry name" value="Neuro_actylchol_rec"/>
</dbReference>
<keyword evidence="4 15" id="KW-0812">Transmembrane</keyword>
<dbReference type="AlphaFoldDB" id="A0A8S4NY42"/>
<evidence type="ECO:0000313" key="18">
    <source>
        <dbReference type="EMBL" id="CAH1786065.1"/>
    </source>
</evidence>
<dbReference type="InterPro" id="IPR036719">
    <property type="entry name" value="Neuro-gated_channel_TM_sf"/>
</dbReference>
<dbReference type="PRINTS" id="PR00254">
    <property type="entry name" value="NICOTINICR"/>
</dbReference>
<evidence type="ECO:0000256" key="9">
    <source>
        <dbReference type="ARBA" id="ARBA00023157"/>
    </source>
</evidence>
<accession>A0A8S4NY42</accession>
<dbReference type="InterPro" id="IPR006202">
    <property type="entry name" value="Neur_chan_lig-bd"/>
</dbReference>
<evidence type="ECO:0000256" key="11">
    <source>
        <dbReference type="ARBA" id="ARBA00023180"/>
    </source>
</evidence>
<protein>
    <submittedName>
        <fullName evidence="18">Uncharacterized protein</fullName>
    </submittedName>
</protein>
<evidence type="ECO:0000259" key="16">
    <source>
        <dbReference type="Pfam" id="PF02931"/>
    </source>
</evidence>
<feature type="transmembrane region" description="Helical" evidence="15">
    <location>
        <begin position="305"/>
        <end position="322"/>
    </location>
</feature>
<keyword evidence="5 15" id="KW-1133">Transmembrane helix</keyword>
<feature type="transmembrane region" description="Helical" evidence="15">
    <location>
        <begin position="465"/>
        <end position="487"/>
    </location>
</feature>
<dbReference type="FunFam" id="2.70.170.10:FF:000016">
    <property type="entry name" value="Nicotinic acetylcholine receptor subunit"/>
    <property type="match status" value="1"/>
</dbReference>
<keyword evidence="9" id="KW-1015">Disulfide bond</keyword>
<dbReference type="EMBL" id="CAIIXF020000006">
    <property type="protein sequence ID" value="CAH1786065.1"/>
    <property type="molecule type" value="Genomic_DNA"/>
</dbReference>
<gene>
    <name evidence="18" type="ORF">OFUS_LOCUS12030</name>
</gene>
<keyword evidence="3" id="KW-1003">Cell membrane</keyword>
<dbReference type="InterPro" id="IPR002394">
    <property type="entry name" value="Nicotinic_acetylcholine_rcpt"/>
</dbReference>
<dbReference type="GO" id="GO:0045211">
    <property type="term" value="C:postsynaptic membrane"/>
    <property type="evidence" value="ECO:0007669"/>
    <property type="project" value="InterPro"/>
</dbReference>
<evidence type="ECO:0000256" key="8">
    <source>
        <dbReference type="ARBA" id="ARBA00023136"/>
    </source>
</evidence>
<evidence type="ECO:0000256" key="10">
    <source>
        <dbReference type="ARBA" id="ARBA00023170"/>
    </source>
</evidence>
<evidence type="ECO:0000256" key="4">
    <source>
        <dbReference type="ARBA" id="ARBA00022692"/>
    </source>
</evidence>
<comment type="similarity">
    <text evidence="1">Belongs to the ligand-gated ion channel (TC 1.A.9) family. Acetylcholine receptor (TC 1.A.9.1) subfamily.</text>
</comment>
<keyword evidence="19" id="KW-1185">Reference proteome</keyword>
<keyword evidence="11" id="KW-0325">Glycoprotein</keyword>
<dbReference type="Pfam" id="PF02931">
    <property type="entry name" value="Neur_chan_LBD"/>
    <property type="match status" value="1"/>
</dbReference>
<feature type="transmembrane region" description="Helical" evidence="15">
    <location>
        <begin position="270"/>
        <end position="293"/>
    </location>
</feature>
<comment type="subcellular location">
    <subcellularLocation>
        <location evidence="14">Synaptic cell membrane</location>
        <topology evidence="14">Multi-pass membrane protein</topology>
    </subcellularLocation>
</comment>
<proteinExistence type="inferred from homology"/>
<sequence length="492" mass="57280">MMIVNMCLDWNIRLGIYALVVISYTECIASKTNTHLKNKYQTNPYYQPINSNDPLRGERSNEYMIKRKIFVGYDKSSRPVRYDNNTIETNIAMSLYHILDTNEKFQTLSALVSLRLRWRDDYLHWNETEFGGTKTIWVKANRIWTPDIFIFNFADDSFDDFMNTNAIISSNGHILWMFPAVIKIYCTLNVQYFPFDHQKCSIVFISWTYSGFELNLIKDKDFKNMVYYNSENQEWYVDRISVERHEKFYACCEEPYPDVTFTIHMRRRSLFYIVNLIFPCVLIYGTSFLGFFLPVESGEKVNLEITILLALVVFLLLVGETLPPTPDAIPVLGILYGTTMLMVSVALVMAVIVTNIYLRKDSGRKVPRFIMRLLVGRARTSLDIKIRNENNLRNLENHNDTKLGCESHRADFEVDTLSDTSEMDALTCSCTCAGRCCPEADKMKKEPDPRTMYEWELLAKCVDRIFFWVFLLSSITALLAMFCRIPFGPEIP</sequence>
<dbReference type="InterPro" id="IPR018000">
    <property type="entry name" value="Neurotransmitter_ion_chnl_CS"/>
</dbReference>
<evidence type="ECO:0000256" key="12">
    <source>
        <dbReference type="ARBA" id="ARBA00023286"/>
    </source>
</evidence>
<name>A0A8S4NY42_OWEFU</name>
<dbReference type="FunFam" id="1.20.58.390:FF:000043">
    <property type="entry name" value="AcetylCholine Receptor"/>
    <property type="match status" value="1"/>
</dbReference>
<dbReference type="GO" id="GO:0022848">
    <property type="term" value="F:acetylcholine-gated monoatomic cation-selective channel activity"/>
    <property type="evidence" value="ECO:0007669"/>
    <property type="project" value="InterPro"/>
</dbReference>
<evidence type="ECO:0000256" key="3">
    <source>
        <dbReference type="ARBA" id="ARBA00022475"/>
    </source>
</evidence>
<dbReference type="InterPro" id="IPR036734">
    <property type="entry name" value="Neur_chan_lig-bd_sf"/>
</dbReference>
<dbReference type="PROSITE" id="PS00236">
    <property type="entry name" value="NEUROTR_ION_CHANNEL"/>
    <property type="match status" value="1"/>
</dbReference>
<keyword evidence="10" id="KW-0675">Receptor</keyword>
<keyword evidence="13 15" id="KW-0407">Ion channel</keyword>
<dbReference type="SUPFAM" id="SSF90112">
    <property type="entry name" value="Neurotransmitter-gated ion-channel transmembrane pore"/>
    <property type="match status" value="1"/>
</dbReference>
<evidence type="ECO:0000256" key="1">
    <source>
        <dbReference type="ARBA" id="ARBA00009237"/>
    </source>
</evidence>
<dbReference type="SUPFAM" id="SSF63712">
    <property type="entry name" value="Nicotinic receptor ligand binding domain-like"/>
    <property type="match status" value="1"/>
</dbReference>
<dbReference type="InterPro" id="IPR006201">
    <property type="entry name" value="Neur_channel"/>
</dbReference>
<evidence type="ECO:0000256" key="14">
    <source>
        <dbReference type="ARBA" id="ARBA00034099"/>
    </source>
</evidence>
<dbReference type="Pfam" id="PF02932">
    <property type="entry name" value="Neur_chan_memb"/>
    <property type="match status" value="1"/>
</dbReference>
<dbReference type="OrthoDB" id="5975154at2759"/>
<evidence type="ECO:0000313" key="19">
    <source>
        <dbReference type="Proteomes" id="UP000749559"/>
    </source>
</evidence>
<evidence type="ECO:0000256" key="15">
    <source>
        <dbReference type="RuleBase" id="RU000687"/>
    </source>
</evidence>
<dbReference type="CDD" id="cd18997">
    <property type="entry name" value="LGIC_ECD_nAChR"/>
    <property type="match status" value="1"/>
</dbReference>
<keyword evidence="6" id="KW-0770">Synapse</keyword>
<feature type="transmembrane region" description="Helical" evidence="15">
    <location>
        <begin position="334"/>
        <end position="358"/>
    </location>
</feature>
<keyword evidence="7 15" id="KW-0406">Ion transport</keyword>
<keyword evidence="12" id="KW-1071">Ligand-gated ion channel</keyword>
<feature type="domain" description="Neurotransmitter-gated ion-channel transmembrane" evidence="17">
    <location>
        <begin position="276"/>
        <end position="476"/>
    </location>
</feature>
<feature type="domain" description="Neurotransmitter-gated ion-channel ligand-binding" evidence="16">
    <location>
        <begin position="65"/>
        <end position="268"/>
    </location>
</feature>
<evidence type="ECO:0000256" key="6">
    <source>
        <dbReference type="ARBA" id="ARBA00023018"/>
    </source>
</evidence>
<evidence type="ECO:0000256" key="5">
    <source>
        <dbReference type="ARBA" id="ARBA00022989"/>
    </source>
</evidence>
<reference evidence="18" key="1">
    <citation type="submission" date="2022-03" db="EMBL/GenBank/DDBJ databases">
        <authorList>
            <person name="Martin C."/>
        </authorList>
    </citation>
    <scope>NUCLEOTIDE SEQUENCE</scope>
</reference>
<dbReference type="GO" id="GO:0004888">
    <property type="term" value="F:transmembrane signaling receptor activity"/>
    <property type="evidence" value="ECO:0007669"/>
    <property type="project" value="InterPro"/>
</dbReference>
<organism evidence="18 19">
    <name type="scientific">Owenia fusiformis</name>
    <name type="common">Polychaete worm</name>
    <dbReference type="NCBI Taxonomy" id="6347"/>
    <lineage>
        <taxon>Eukaryota</taxon>
        <taxon>Metazoa</taxon>
        <taxon>Spiralia</taxon>
        <taxon>Lophotrochozoa</taxon>
        <taxon>Annelida</taxon>
        <taxon>Polychaeta</taxon>
        <taxon>Sedentaria</taxon>
        <taxon>Canalipalpata</taxon>
        <taxon>Sabellida</taxon>
        <taxon>Oweniida</taxon>
        <taxon>Oweniidae</taxon>
        <taxon>Owenia</taxon>
    </lineage>
</organism>
<evidence type="ECO:0000256" key="2">
    <source>
        <dbReference type="ARBA" id="ARBA00022448"/>
    </source>
</evidence>
<dbReference type="Proteomes" id="UP000749559">
    <property type="component" value="Unassembled WGS sequence"/>
</dbReference>
<dbReference type="PANTHER" id="PTHR18945">
    <property type="entry name" value="NEUROTRANSMITTER GATED ION CHANNEL"/>
    <property type="match status" value="1"/>
</dbReference>